<dbReference type="Proteomes" id="UP001201812">
    <property type="component" value="Unassembled WGS sequence"/>
</dbReference>
<sequence length="73" mass="8131">MPYIILCSGTALLSRTVRREQSGECEPSLLADMRTRDLFAQMVFAIIYQSNSLPDVIATKTSKSGYIQLSQSE</sequence>
<gene>
    <name evidence="1" type="ORF">DdX_20864</name>
</gene>
<comment type="caution">
    <text evidence="1">The sequence shown here is derived from an EMBL/GenBank/DDBJ whole genome shotgun (WGS) entry which is preliminary data.</text>
</comment>
<evidence type="ECO:0000313" key="1">
    <source>
        <dbReference type="EMBL" id="KAI1693072.1"/>
    </source>
</evidence>
<keyword evidence="2" id="KW-1185">Reference proteome</keyword>
<accession>A0AAD4MGG6</accession>
<name>A0AAD4MGG6_9BILA</name>
<proteinExistence type="predicted"/>
<protein>
    <submittedName>
        <fullName evidence="1">Uncharacterized protein</fullName>
    </submittedName>
</protein>
<evidence type="ECO:0000313" key="2">
    <source>
        <dbReference type="Proteomes" id="UP001201812"/>
    </source>
</evidence>
<reference evidence="1" key="1">
    <citation type="submission" date="2022-01" db="EMBL/GenBank/DDBJ databases">
        <title>Genome Sequence Resource for Two Populations of Ditylenchus destructor, the Migratory Endoparasitic Phytonematode.</title>
        <authorList>
            <person name="Zhang H."/>
            <person name="Lin R."/>
            <person name="Xie B."/>
        </authorList>
    </citation>
    <scope>NUCLEOTIDE SEQUENCE</scope>
    <source>
        <strain evidence="1">BazhouSP</strain>
    </source>
</reference>
<dbReference type="AlphaFoldDB" id="A0AAD4MGG6"/>
<organism evidence="1 2">
    <name type="scientific">Ditylenchus destructor</name>
    <dbReference type="NCBI Taxonomy" id="166010"/>
    <lineage>
        <taxon>Eukaryota</taxon>
        <taxon>Metazoa</taxon>
        <taxon>Ecdysozoa</taxon>
        <taxon>Nematoda</taxon>
        <taxon>Chromadorea</taxon>
        <taxon>Rhabditida</taxon>
        <taxon>Tylenchina</taxon>
        <taxon>Tylenchomorpha</taxon>
        <taxon>Sphaerularioidea</taxon>
        <taxon>Anguinidae</taxon>
        <taxon>Anguininae</taxon>
        <taxon>Ditylenchus</taxon>
    </lineage>
</organism>
<dbReference type="EMBL" id="JAKKPZ010000680">
    <property type="protein sequence ID" value="KAI1693072.1"/>
    <property type="molecule type" value="Genomic_DNA"/>
</dbReference>